<accession>A0ACC1Q4J9</accession>
<comment type="caution">
    <text evidence="1">The sequence shown here is derived from an EMBL/GenBank/DDBJ whole genome shotgun (WGS) entry which is preliminary data.</text>
</comment>
<name>A0ACC1Q4J9_9APHY</name>
<dbReference type="EMBL" id="JANSHE010000625">
    <property type="protein sequence ID" value="KAJ3008621.1"/>
    <property type="molecule type" value="Genomic_DNA"/>
</dbReference>
<gene>
    <name evidence="1" type="ORF">NUW54_g3084</name>
</gene>
<organism evidence="1 2">
    <name type="scientific">Trametes sanguinea</name>
    <dbReference type="NCBI Taxonomy" id="158606"/>
    <lineage>
        <taxon>Eukaryota</taxon>
        <taxon>Fungi</taxon>
        <taxon>Dikarya</taxon>
        <taxon>Basidiomycota</taxon>
        <taxon>Agaricomycotina</taxon>
        <taxon>Agaricomycetes</taxon>
        <taxon>Polyporales</taxon>
        <taxon>Polyporaceae</taxon>
        <taxon>Trametes</taxon>
    </lineage>
</organism>
<keyword evidence="2" id="KW-1185">Reference proteome</keyword>
<dbReference type="Proteomes" id="UP001144978">
    <property type="component" value="Unassembled WGS sequence"/>
</dbReference>
<evidence type="ECO:0000313" key="1">
    <source>
        <dbReference type="EMBL" id="KAJ3008621.1"/>
    </source>
</evidence>
<protein>
    <submittedName>
        <fullName evidence="1">Uncharacterized protein</fullName>
    </submittedName>
</protein>
<evidence type="ECO:0000313" key="2">
    <source>
        <dbReference type="Proteomes" id="UP001144978"/>
    </source>
</evidence>
<reference evidence="1" key="1">
    <citation type="submission" date="2022-08" db="EMBL/GenBank/DDBJ databases">
        <title>Genome Sequence of Pycnoporus sanguineus.</title>
        <authorList>
            <person name="Buettner E."/>
        </authorList>
    </citation>
    <scope>NUCLEOTIDE SEQUENCE</scope>
    <source>
        <strain evidence="1">CG-C14</strain>
    </source>
</reference>
<sequence>MVALCILQASRTVMANTEIVNFDASPVRNVELPEVLDWFLVGPSNSQLMLRVQPAPVDTSITTLCEPVAGQTTIGKCGHEAWLRLDLDATPWSSYSKFTLRISWPAMYPADFYIDLHSPASLASLLHAADQDNNERESSATPPTRRKFARIRMIHAGVFTPSSSNRTIEAVPFIVTVEPLYLGVLPASLVPTVLVLLSVVGVAGFIVYPWISRYLFGVAEQVKREATTAGKHRKQ</sequence>
<proteinExistence type="predicted"/>